<sequence length="160" mass="17432">MQCGSVGSWSGGTDALRKSLDRIKDVDKNPHIQRGMRQAGGLLASRFRSGILQNYLHHPAKDATRPFSLYQSVHSVPKKGKAGSIRYVGFERSGGFHGALAHLVDGGTLPRYQETTNQYTGIMPATHFARTAFAGAVGGMYERISKGVERALKAEENQTK</sequence>
<reference evidence="1" key="1">
    <citation type="journal article" date="2021" name="Proc. Natl. Acad. Sci. U.S.A.">
        <title>A Catalog of Tens of Thousands of Viruses from Human Metagenomes Reveals Hidden Associations with Chronic Diseases.</title>
        <authorList>
            <person name="Tisza M.J."/>
            <person name="Buck C.B."/>
        </authorList>
    </citation>
    <scope>NUCLEOTIDE SEQUENCE</scope>
    <source>
        <strain evidence="1">CtTfn5</strain>
    </source>
</reference>
<name>A0A8S5THA3_9CAUD</name>
<protein>
    <submittedName>
        <fullName evidence="1">Uncharacterized protein</fullName>
    </submittedName>
</protein>
<accession>A0A8S5THA3</accession>
<proteinExistence type="predicted"/>
<dbReference type="EMBL" id="BK032825">
    <property type="protein sequence ID" value="DAF62625.1"/>
    <property type="molecule type" value="Genomic_DNA"/>
</dbReference>
<evidence type="ECO:0000313" key="1">
    <source>
        <dbReference type="EMBL" id="DAF62625.1"/>
    </source>
</evidence>
<organism evidence="1">
    <name type="scientific">Siphoviridae sp. ctTfn5</name>
    <dbReference type="NCBI Taxonomy" id="2827878"/>
    <lineage>
        <taxon>Viruses</taxon>
        <taxon>Duplodnaviria</taxon>
        <taxon>Heunggongvirae</taxon>
        <taxon>Uroviricota</taxon>
        <taxon>Caudoviricetes</taxon>
    </lineage>
</organism>